<keyword evidence="3" id="KW-0472">Membrane</keyword>
<organism evidence="5 6">
    <name type="scientific">Pediococcus damnosus</name>
    <dbReference type="NCBI Taxonomy" id="51663"/>
    <lineage>
        <taxon>Bacteria</taxon>
        <taxon>Bacillati</taxon>
        <taxon>Bacillota</taxon>
        <taxon>Bacilli</taxon>
        <taxon>Lactobacillales</taxon>
        <taxon>Lactobacillaceae</taxon>
        <taxon>Pediococcus</taxon>
    </lineage>
</organism>
<dbReference type="RefSeq" id="WP_062904550.1">
    <property type="nucleotide sequence ID" value="NZ_CP012275.1"/>
</dbReference>
<evidence type="ECO:0000313" key="6">
    <source>
        <dbReference type="Proteomes" id="UP000076405"/>
    </source>
</evidence>
<name>A0AAC9B2S9_9LACO</name>
<feature type="region of interest" description="Disordered" evidence="2">
    <location>
        <begin position="40"/>
        <end position="97"/>
    </location>
</feature>
<protein>
    <submittedName>
        <fullName evidence="5">Phage protein</fullName>
    </submittedName>
</protein>
<evidence type="ECO:0000256" key="1">
    <source>
        <dbReference type="ARBA" id="ARBA00022729"/>
    </source>
</evidence>
<dbReference type="Pfam" id="PF16729">
    <property type="entry name" value="DUF5067"/>
    <property type="match status" value="1"/>
</dbReference>
<evidence type="ECO:0000256" key="2">
    <source>
        <dbReference type="SAM" id="MobiDB-lite"/>
    </source>
</evidence>
<accession>A0AAC9B2S9</accession>
<sequence>MKKKNEAGTATKKRPIYKRIWFWLLVLIMIGGIGAIAGGSGNDSSENQADSKTEKQSESTADKSHKVGDEATVGKVSHKLNSVETTDERNEFEDTNPKNVVVAKYTVTNNSDEDVPVGTDLDVYGSDGKKLKSYAVSDNTLDSVASGKKADVEAAYGVDELGNIELHFSPLASFDDAVKFHTTVE</sequence>
<dbReference type="Proteomes" id="UP000076405">
    <property type="component" value="Chromosome"/>
</dbReference>
<dbReference type="InterPro" id="IPR029050">
    <property type="entry name" value="Immunoprotect_excell_Ig-like"/>
</dbReference>
<feature type="compositionally biased region" description="Basic and acidic residues" evidence="2">
    <location>
        <begin position="49"/>
        <end position="69"/>
    </location>
</feature>
<dbReference type="Gene3D" id="2.60.40.1240">
    <property type="match status" value="1"/>
</dbReference>
<reference evidence="5 6" key="1">
    <citation type="journal article" date="2016" name="PLoS ONE">
        <title>The Identification of Novel Diagnostic Marker Genes for the Detection of Beer Spoiling Pediococcus damnosus Strains Using the BlAst Diagnostic Gene findEr.</title>
        <authorList>
            <person name="Behr J."/>
            <person name="Geissler A.J."/>
            <person name="Schmid J."/>
            <person name="Zehe A."/>
            <person name="Vogel R.F."/>
        </authorList>
    </citation>
    <scope>NUCLEOTIDE SEQUENCE [LARGE SCALE GENOMIC DNA]</scope>
    <source>
        <strain evidence="5 6">TMW 2.1533</strain>
    </source>
</reference>
<evidence type="ECO:0000256" key="3">
    <source>
        <dbReference type="SAM" id="Phobius"/>
    </source>
</evidence>
<feature type="transmembrane region" description="Helical" evidence="3">
    <location>
        <begin position="20"/>
        <end position="39"/>
    </location>
</feature>
<keyword evidence="3" id="KW-0812">Transmembrane</keyword>
<dbReference type="EMBL" id="CP012275">
    <property type="protein sequence ID" value="AMV63388.1"/>
    <property type="molecule type" value="Genomic_DNA"/>
</dbReference>
<dbReference type="AlphaFoldDB" id="A0AAC9B2S9"/>
<dbReference type="InterPro" id="IPR031989">
    <property type="entry name" value="DUF5067"/>
</dbReference>
<keyword evidence="3" id="KW-1133">Transmembrane helix</keyword>
<evidence type="ECO:0000313" key="5">
    <source>
        <dbReference type="EMBL" id="AMV63388.1"/>
    </source>
</evidence>
<gene>
    <name evidence="5" type="ORF">ADU70_1922</name>
</gene>
<proteinExistence type="predicted"/>
<evidence type="ECO:0000259" key="4">
    <source>
        <dbReference type="Pfam" id="PF16729"/>
    </source>
</evidence>
<keyword evidence="1" id="KW-0732">Signal</keyword>
<feature type="domain" description="DUF5067" evidence="4">
    <location>
        <begin position="52"/>
        <end position="169"/>
    </location>
</feature>